<dbReference type="SUPFAM" id="SSF46626">
    <property type="entry name" value="Cytochrome c"/>
    <property type="match status" value="3"/>
</dbReference>
<dbReference type="InterPro" id="IPR008168">
    <property type="entry name" value="Cyt_C_IC"/>
</dbReference>
<feature type="chain" id="PRO_5013390104" evidence="9">
    <location>
        <begin position="28"/>
        <end position="522"/>
    </location>
</feature>
<dbReference type="PRINTS" id="PR00605">
    <property type="entry name" value="CYTCHROMECIC"/>
</dbReference>
<keyword evidence="4" id="KW-0679">Respiratory chain</keyword>
<dbReference type="EC" id="1.17.2.1" evidence="11"/>
<dbReference type="PANTHER" id="PTHR35008">
    <property type="entry name" value="BLL4482 PROTEIN-RELATED"/>
    <property type="match status" value="1"/>
</dbReference>
<feature type="domain" description="Cytochrome c" evidence="10">
    <location>
        <begin position="184"/>
        <end position="291"/>
    </location>
</feature>
<dbReference type="Gene3D" id="1.10.760.10">
    <property type="entry name" value="Cytochrome c-like domain"/>
    <property type="match status" value="3"/>
</dbReference>
<reference evidence="11 12" key="1">
    <citation type="submission" date="2017-03" db="EMBL/GenBank/DDBJ databases">
        <authorList>
            <person name="Afonso C.L."/>
            <person name="Miller P.J."/>
            <person name="Scott M.A."/>
            <person name="Spackman E."/>
            <person name="Goraichik I."/>
            <person name="Dimitrov K.M."/>
            <person name="Suarez D.L."/>
            <person name="Swayne D.E."/>
        </authorList>
    </citation>
    <scope>NUCLEOTIDE SEQUENCE [LARGE SCALE GENOMIC DNA]</scope>
    <source>
        <strain evidence="11 12">CECT 8625</strain>
    </source>
</reference>
<accession>A0A1X6Z8M3</accession>
<comment type="cofactor">
    <cofactor evidence="1">
        <name>heme c</name>
        <dbReference type="ChEBI" id="CHEBI:61717"/>
    </cofactor>
</comment>
<dbReference type="AlphaFoldDB" id="A0A1X6Z8M3"/>
<dbReference type="GO" id="GO:0016491">
    <property type="term" value="F:oxidoreductase activity"/>
    <property type="evidence" value="ECO:0007669"/>
    <property type="project" value="UniProtKB-KW"/>
</dbReference>
<evidence type="ECO:0000256" key="5">
    <source>
        <dbReference type="ARBA" id="ARBA00022723"/>
    </source>
</evidence>
<sequence>MSGLSLRSLLAVSAAGACFFLPGVAAAQSNGTATDDGPADLVAQGEYLATLGGCKHCHSADAGAYAGGVVLETPFGELVGPNITPDPETGIGTWTREDFEGALRRGVTKDGGPLYPAMPYNSYTLLSDEDINALWAYFRSIEPIEHEVQVIQLPFPFNVRRGVEVWQALYFEAGRFEPDMSKSEQINRGEYLAEGLAHCTSCHTPRNAIGGPVEDRPYQGALVDGWYAPNISGSAGSALEKFDHDTLTAYLANQNPDGLAAFGAMYQVTTSLQDAREADVEAISAYILDRAEEDEEGRTAELEDIPEDVLSSGQAIYEGQCLACHGSDGMGGGNAARLVNNGGVNAESPTNVVNVLLMGIEARNGWSAMPSFAETLTDEEISDVTNYVRREWDNDGIEAATPELVAARRPDAETEMSLELVTSCPAAPQGLSLPAGVQSSVADLANRTVEPEALEPIVSGYSSAEPDVSYGDAIAVLTASYCQALAEVEPEVNRAVFLDRQLAFMDATNDALRAAGKEPGGE</sequence>
<evidence type="ECO:0000313" key="11">
    <source>
        <dbReference type="EMBL" id="SLN43668.1"/>
    </source>
</evidence>
<evidence type="ECO:0000256" key="2">
    <source>
        <dbReference type="ARBA" id="ARBA00022448"/>
    </source>
</evidence>
<evidence type="ECO:0000259" key="10">
    <source>
        <dbReference type="PROSITE" id="PS51007"/>
    </source>
</evidence>
<feature type="domain" description="Cytochrome c" evidence="10">
    <location>
        <begin position="40"/>
        <end position="142"/>
    </location>
</feature>
<evidence type="ECO:0000256" key="3">
    <source>
        <dbReference type="ARBA" id="ARBA00022617"/>
    </source>
</evidence>
<keyword evidence="3 8" id="KW-0349">Heme</keyword>
<protein>
    <submittedName>
        <fullName evidence="11">Nicotinate dehydrogenase subunit B</fullName>
        <ecNumber evidence="11">1.17.2.1</ecNumber>
    </submittedName>
</protein>
<dbReference type="InterPro" id="IPR051459">
    <property type="entry name" value="Cytochrome_c-type_DH"/>
</dbReference>
<evidence type="ECO:0000313" key="12">
    <source>
        <dbReference type="Proteomes" id="UP000193570"/>
    </source>
</evidence>
<dbReference type="RefSeq" id="WP_085791859.1">
    <property type="nucleotide sequence ID" value="NZ_FWFK01000003.1"/>
</dbReference>
<keyword evidence="7 8" id="KW-0408">Iron</keyword>
<evidence type="ECO:0000256" key="8">
    <source>
        <dbReference type="PROSITE-ProRule" id="PRU00433"/>
    </source>
</evidence>
<dbReference type="Pfam" id="PF13442">
    <property type="entry name" value="Cytochrome_CBB3"/>
    <property type="match status" value="1"/>
</dbReference>
<dbReference type="PROSITE" id="PS51257">
    <property type="entry name" value="PROKAR_LIPOPROTEIN"/>
    <property type="match status" value="1"/>
</dbReference>
<evidence type="ECO:0000256" key="1">
    <source>
        <dbReference type="ARBA" id="ARBA00001926"/>
    </source>
</evidence>
<dbReference type="GO" id="GO:0020037">
    <property type="term" value="F:heme binding"/>
    <property type="evidence" value="ECO:0007669"/>
    <property type="project" value="InterPro"/>
</dbReference>
<name>A0A1X6Z8M3_9RHOB</name>
<dbReference type="GO" id="GO:0005506">
    <property type="term" value="F:iron ion binding"/>
    <property type="evidence" value="ECO:0007669"/>
    <property type="project" value="InterPro"/>
</dbReference>
<feature type="domain" description="Cytochrome c" evidence="10">
    <location>
        <begin position="308"/>
        <end position="392"/>
    </location>
</feature>
<keyword evidence="6" id="KW-0249">Electron transport</keyword>
<evidence type="ECO:0000256" key="4">
    <source>
        <dbReference type="ARBA" id="ARBA00022660"/>
    </source>
</evidence>
<dbReference type="InterPro" id="IPR009056">
    <property type="entry name" value="Cyt_c-like_dom"/>
</dbReference>
<keyword evidence="9" id="KW-0732">Signal</keyword>
<keyword evidence="5 8" id="KW-0479">Metal-binding</keyword>
<keyword evidence="2" id="KW-0813">Transport</keyword>
<evidence type="ECO:0000256" key="6">
    <source>
        <dbReference type="ARBA" id="ARBA00022982"/>
    </source>
</evidence>
<dbReference type="PROSITE" id="PS51007">
    <property type="entry name" value="CYTC"/>
    <property type="match status" value="3"/>
</dbReference>
<dbReference type="EMBL" id="FWFK01000003">
    <property type="protein sequence ID" value="SLN43668.1"/>
    <property type="molecule type" value="Genomic_DNA"/>
</dbReference>
<dbReference type="GO" id="GO:0009055">
    <property type="term" value="F:electron transfer activity"/>
    <property type="evidence" value="ECO:0007669"/>
    <property type="project" value="InterPro"/>
</dbReference>
<gene>
    <name evidence="11" type="primary">nicB_1</name>
    <name evidence="11" type="ORF">ROJ8625_02171</name>
</gene>
<dbReference type="Proteomes" id="UP000193570">
    <property type="component" value="Unassembled WGS sequence"/>
</dbReference>
<evidence type="ECO:0000256" key="7">
    <source>
        <dbReference type="ARBA" id="ARBA00023004"/>
    </source>
</evidence>
<dbReference type="OrthoDB" id="9811281at2"/>
<proteinExistence type="predicted"/>
<dbReference type="Pfam" id="PF00034">
    <property type="entry name" value="Cytochrom_C"/>
    <property type="match status" value="2"/>
</dbReference>
<feature type="signal peptide" evidence="9">
    <location>
        <begin position="1"/>
        <end position="27"/>
    </location>
</feature>
<keyword evidence="11" id="KW-0560">Oxidoreductase</keyword>
<organism evidence="11 12">
    <name type="scientific">Roseivivax jejudonensis</name>
    <dbReference type="NCBI Taxonomy" id="1529041"/>
    <lineage>
        <taxon>Bacteria</taxon>
        <taxon>Pseudomonadati</taxon>
        <taxon>Pseudomonadota</taxon>
        <taxon>Alphaproteobacteria</taxon>
        <taxon>Rhodobacterales</taxon>
        <taxon>Roseobacteraceae</taxon>
        <taxon>Roseivivax</taxon>
    </lineage>
</organism>
<evidence type="ECO:0000256" key="9">
    <source>
        <dbReference type="SAM" id="SignalP"/>
    </source>
</evidence>
<keyword evidence="12" id="KW-1185">Reference proteome</keyword>
<dbReference type="InterPro" id="IPR036909">
    <property type="entry name" value="Cyt_c-like_dom_sf"/>
</dbReference>
<dbReference type="PANTHER" id="PTHR35008:SF8">
    <property type="entry name" value="ALCOHOL DEHYDROGENASE CYTOCHROME C SUBUNIT"/>
    <property type="match status" value="1"/>
</dbReference>